<proteinExistence type="predicted"/>
<evidence type="ECO:0000313" key="3">
    <source>
        <dbReference type="Proteomes" id="UP000223968"/>
    </source>
</evidence>
<dbReference type="Proteomes" id="UP000223968">
    <property type="component" value="Unassembled WGS sequence"/>
</dbReference>
<feature type="compositionally biased region" description="Basic residues" evidence="1">
    <location>
        <begin position="227"/>
        <end position="238"/>
    </location>
</feature>
<sequence>MAPRDLDLPSDDEDNDDLFAALEREEANPSYTASRIEQLQAELAARAQQQQLQNKNPSDILNSNPDNKNNNNSNNAATLQNTLVPTLPSDQSLLDFTTRHSRCVIHFSHPDFARCAVMDKHIHALAHLHHEVRFATVDVRTVPFVVEKLKVKVLPCVIGFVEGQGVERIVGFEGLGYLGQQDADEEFRTRELEKRLLARGCLVKRRIGEGDEVGSEGEDEEEEVRAKKGRRGIRGAAKKRNDEEDDDWD</sequence>
<evidence type="ECO:0000256" key="1">
    <source>
        <dbReference type="SAM" id="MobiDB-lite"/>
    </source>
</evidence>
<name>A0A2B7XAE2_9EURO</name>
<dbReference type="EMBL" id="PDNB01000121">
    <property type="protein sequence ID" value="PGH05955.1"/>
    <property type="molecule type" value="Genomic_DNA"/>
</dbReference>
<accession>A0A2B7XAE2</accession>
<dbReference type="SUPFAM" id="SSF52833">
    <property type="entry name" value="Thioredoxin-like"/>
    <property type="match status" value="1"/>
</dbReference>
<dbReference type="OrthoDB" id="10257948at2759"/>
<gene>
    <name evidence="2" type="ORF">AJ79_06644</name>
</gene>
<dbReference type="AlphaFoldDB" id="A0A2B7XAE2"/>
<dbReference type="PANTHER" id="PTHR21148">
    <property type="entry name" value="THIOREDOXIN DOMAIN-CONTAINING PROTEIN 9"/>
    <property type="match status" value="1"/>
</dbReference>
<organism evidence="2 3">
    <name type="scientific">Helicocarpus griseus UAMH5409</name>
    <dbReference type="NCBI Taxonomy" id="1447875"/>
    <lineage>
        <taxon>Eukaryota</taxon>
        <taxon>Fungi</taxon>
        <taxon>Dikarya</taxon>
        <taxon>Ascomycota</taxon>
        <taxon>Pezizomycotina</taxon>
        <taxon>Eurotiomycetes</taxon>
        <taxon>Eurotiomycetidae</taxon>
        <taxon>Onygenales</taxon>
        <taxon>Ajellomycetaceae</taxon>
        <taxon>Helicocarpus</taxon>
    </lineage>
</organism>
<keyword evidence="3" id="KW-1185">Reference proteome</keyword>
<feature type="compositionally biased region" description="Acidic residues" evidence="1">
    <location>
        <begin position="210"/>
        <end position="223"/>
    </location>
</feature>
<protein>
    <recommendedName>
        <fullName evidence="4">Thioredoxin domain-containing protein</fullName>
    </recommendedName>
</protein>
<feature type="compositionally biased region" description="Low complexity" evidence="1">
    <location>
        <begin position="62"/>
        <end position="75"/>
    </location>
</feature>
<feature type="region of interest" description="Disordered" evidence="1">
    <location>
        <begin position="47"/>
        <end position="76"/>
    </location>
</feature>
<dbReference type="Gene3D" id="3.40.30.10">
    <property type="entry name" value="Glutaredoxin"/>
    <property type="match status" value="1"/>
</dbReference>
<comment type="caution">
    <text evidence="2">The sequence shown here is derived from an EMBL/GenBank/DDBJ whole genome shotgun (WGS) entry which is preliminary data.</text>
</comment>
<dbReference type="InterPro" id="IPR036249">
    <property type="entry name" value="Thioredoxin-like_sf"/>
</dbReference>
<evidence type="ECO:0000313" key="2">
    <source>
        <dbReference type="EMBL" id="PGH05955.1"/>
    </source>
</evidence>
<dbReference type="STRING" id="1447875.A0A2B7XAE2"/>
<evidence type="ECO:0008006" key="4">
    <source>
        <dbReference type="Google" id="ProtNLM"/>
    </source>
</evidence>
<feature type="region of interest" description="Disordered" evidence="1">
    <location>
        <begin position="210"/>
        <end position="249"/>
    </location>
</feature>
<reference evidence="2 3" key="1">
    <citation type="submission" date="2017-10" db="EMBL/GenBank/DDBJ databases">
        <title>Comparative genomics in systemic dimorphic fungi from Ajellomycetaceae.</title>
        <authorList>
            <person name="Munoz J.F."/>
            <person name="Mcewen J.G."/>
            <person name="Clay O.K."/>
            <person name="Cuomo C.A."/>
        </authorList>
    </citation>
    <scope>NUCLEOTIDE SEQUENCE [LARGE SCALE GENOMIC DNA]</scope>
    <source>
        <strain evidence="2 3">UAMH5409</strain>
    </source>
</reference>